<reference evidence="2" key="2">
    <citation type="submission" date="2019-08" db="EMBL/GenBank/DDBJ databases">
        <title>Investigation of anaerobic lignin degradation for improved lignocellulosic biofuels.</title>
        <authorList>
            <person name="Deangelis K.PhD."/>
        </authorList>
    </citation>
    <scope>NUCLEOTIDE SEQUENCE [LARGE SCALE GENOMIC DNA]</scope>
    <source>
        <strain evidence="2">128R</strain>
    </source>
</reference>
<name>A0A542D865_SERFO</name>
<dbReference type="OrthoDB" id="6638002at2"/>
<dbReference type="EMBL" id="VISQ01000001">
    <property type="protein sequence ID" value="TVZ68805.1"/>
    <property type="molecule type" value="Genomic_DNA"/>
</dbReference>
<sequence>MAKKIPSPPVEETEDDLSTVLSTRDITIAGNALTIREFNLIDSLVMHDAITPVVTSLTDVMETDWPSFEDVQRVLARHADVLPALLARCIDRPVEWVASLPASEGTTLMDWWWSVNRRFFMNAVVRQITLRAQGEKRSGLAASSQHSSGQATTPTDSVTTPTGK</sequence>
<feature type="region of interest" description="Disordered" evidence="1">
    <location>
        <begin position="136"/>
        <end position="164"/>
    </location>
</feature>
<comment type="caution">
    <text evidence="2">The sequence shown here is derived from an EMBL/GenBank/DDBJ whole genome shotgun (WGS) entry which is preliminary data.</text>
</comment>
<evidence type="ECO:0000313" key="2">
    <source>
        <dbReference type="EMBL" id="TVZ68805.1"/>
    </source>
</evidence>
<feature type="compositionally biased region" description="Polar residues" evidence="1">
    <location>
        <begin position="141"/>
        <end position="151"/>
    </location>
</feature>
<accession>A0A542D865</accession>
<proteinExistence type="predicted"/>
<organism evidence="2">
    <name type="scientific">Serratia fonticola</name>
    <dbReference type="NCBI Taxonomy" id="47917"/>
    <lineage>
        <taxon>Bacteria</taxon>
        <taxon>Pseudomonadati</taxon>
        <taxon>Pseudomonadota</taxon>
        <taxon>Gammaproteobacteria</taxon>
        <taxon>Enterobacterales</taxon>
        <taxon>Yersiniaceae</taxon>
        <taxon>Serratia</taxon>
    </lineage>
</organism>
<dbReference type="AlphaFoldDB" id="A0A542D865"/>
<reference evidence="2" key="1">
    <citation type="submission" date="2019-06" db="EMBL/GenBank/DDBJ databases">
        <authorList>
            <person name="Deangelis K."/>
            <person name="Huntemann M."/>
            <person name="Clum A."/>
            <person name="Pillay M."/>
            <person name="Palaniappan K."/>
            <person name="Varghese N."/>
            <person name="Mikhailova N."/>
            <person name="Stamatis D."/>
            <person name="Reddy T."/>
            <person name="Daum C."/>
            <person name="Shapiro N."/>
            <person name="Ivanova N."/>
            <person name="Kyrpides N."/>
            <person name="Woyke T."/>
        </authorList>
    </citation>
    <scope>NUCLEOTIDE SEQUENCE [LARGE SCALE GENOMIC DNA]</scope>
    <source>
        <strain evidence="2">128R</strain>
    </source>
</reference>
<dbReference type="Pfam" id="PF20336">
    <property type="entry name" value="DUF6631"/>
    <property type="match status" value="1"/>
</dbReference>
<evidence type="ECO:0000256" key="1">
    <source>
        <dbReference type="SAM" id="MobiDB-lite"/>
    </source>
</evidence>
<dbReference type="InterPro" id="IPR046583">
    <property type="entry name" value="DUF6631"/>
</dbReference>
<gene>
    <name evidence="2" type="ORF">FHU10_1261</name>
</gene>
<protein>
    <submittedName>
        <fullName evidence="2">Uncharacterized protein</fullName>
    </submittedName>
</protein>
<feature type="compositionally biased region" description="Low complexity" evidence="1">
    <location>
        <begin position="152"/>
        <end position="164"/>
    </location>
</feature>